<reference evidence="5 6" key="1">
    <citation type="journal article" date="2021" name="Commun. Biol.">
        <title>The genome of Shorea leprosula (Dipterocarpaceae) highlights the ecological relevance of drought in aseasonal tropical rainforests.</title>
        <authorList>
            <person name="Ng K.K.S."/>
            <person name="Kobayashi M.J."/>
            <person name="Fawcett J.A."/>
            <person name="Hatakeyama M."/>
            <person name="Paape T."/>
            <person name="Ng C.H."/>
            <person name="Ang C.C."/>
            <person name="Tnah L.H."/>
            <person name="Lee C.T."/>
            <person name="Nishiyama T."/>
            <person name="Sese J."/>
            <person name="O'Brien M.J."/>
            <person name="Copetti D."/>
            <person name="Mohd Noor M.I."/>
            <person name="Ong R.C."/>
            <person name="Putra M."/>
            <person name="Sireger I.Z."/>
            <person name="Indrioko S."/>
            <person name="Kosugi Y."/>
            <person name="Izuno A."/>
            <person name="Isagi Y."/>
            <person name="Lee S.L."/>
            <person name="Shimizu K.K."/>
        </authorList>
    </citation>
    <scope>NUCLEOTIDE SEQUENCE [LARGE SCALE GENOMIC DNA]</scope>
    <source>
        <strain evidence="5">214</strain>
    </source>
</reference>
<name>A0AAV5HLQ8_9ROSI</name>
<feature type="region of interest" description="Disordered" evidence="3">
    <location>
        <begin position="406"/>
        <end position="458"/>
    </location>
</feature>
<feature type="domain" description="RING-type" evidence="4">
    <location>
        <begin position="776"/>
        <end position="815"/>
    </location>
</feature>
<dbReference type="Pfam" id="PF20235">
    <property type="entry name" value="PIR2-like_helical"/>
    <property type="match status" value="1"/>
</dbReference>
<dbReference type="EMBL" id="BPVZ01000001">
    <property type="protein sequence ID" value="GKU86672.1"/>
    <property type="molecule type" value="Genomic_DNA"/>
</dbReference>
<keyword evidence="6" id="KW-1185">Reference proteome</keyword>
<gene>
    <name evidence="5" type="ORF">SLEP1_g1166</name>
</gene>
<keyword evidence="1" id="KW-0863">Zinc-finger</keyword>
<feature type="coiled-coil region" evidence="2">
    <location>
        <begin position="529"/>
        <end position="729"/>
    </location>
</feature>
<feature type="compositionally biased region" description="Polar residues" evidence="3">
    <location>
        <begin position="199"/>
        <end position="213"/>
    </location>
</feature>
<evidence type="ECO:0000256" key="1">
    <source>
        <dbReference type="PROSITE-ProRule" id="PRU00175"/>
    </source>
</evidence>
<evidence type="ECO:0000256" key="3">
    <source>
        <dbReference type="SAM" id="MobiDB-lite"/>
    </source>
</evidence>
<evidence type="ECO:0000313" key="6">
    <source>
        <dbReference type="Proteomes" id="UP001054252"/>
    </source>
</evidence>
<dbReference type="PANTHER" id="PTHR46405">
    <property type="entry name" value="OS05G0141500 PROTEIN"/>
    <property type="match status" value="1"/>
</dbReference>
<feature type="compositionally biased region" description="Polar residues" evidence="3">
    <location>
        <begin position="265"/>
        <end position="279"/>
    </location>
</feature>
<dbReference type="InterPro" id="IPR046934">
    <property type="entry name" value="PIR2-like"/>
</dbReference>
<dbReference type="PROSITE" id="PS50089">
    <property type="entry name" value="ZF_RING_2"/>
    <property type="match status" value="1"/>
</dbReference>
<sequence length="827" mass="92544">MDEPTGIDAGKEKGGKNKRKLVDPSAENPVDLPSSLTDLPEYEFPAEKSQNPSGDIGPFQVESSRGQLGEEFEIADWDDPIVCQLEELLCSNLHTVFKNAIKKIVDCGYEEEVAEQFISRHGLYLEGDHLFENLQNLVEYTMLEMISVLREVKPSLSIAEAMWLLLMCDLNILMACEVEGDISHNFGCKEVFGEGSIDSNSQWRSEAQKSETIPPNPNEPNISRHSLPNSQSFQPETLRFGSFPSLPHPQNPLAREGLTPDKESSGSSSATKGHVQITSQVTVLEEKSVAGRKGRKKKEIAALRAKALNVEKYRAYGKGGFRSGKLAAFGGFFLEKKMKNPSEIPAMHVKNASMKRNTEAGASADGNHHVSTNMSASLCVTDNSSTCHAKLTVSASSKADTKLAVSSSLEKKPAQKYKGITSVTPRKPDHDAEKTPKKADNDAEKNPAPKSEDNISKPSKEIDYYVGIPYDESVGKYVPQDDKDRLILKLVPQLQDLQKELHTWTEWANQKVMQAARRLSVEQPELKSLRQEKEEGHQFKKEKQMMEENTVKRLSEMELALNNASNQVERANSTICRLEVENSLLKRDMEAAELQAAESAARCQEAMEREQKALKDTQSWEGQKSLIQEELETQKKVLAELQKEVDKAKSLYNQAEARLKQERVGKEKVLEHAASIRREREGIEAAAKAEEDKIKLKAESERQKYGEEIKRLQNELSELRIKLDSSKIAALRRSTDGGFGMFSSTSKGNQISNISKRIFDSQDNLRSTGLKQDCECVMCLSDEKVVVFLPCAHQVLCEKCNECHGEEMKECPICRTPIQRCIHARFP</sequence>
<dbReference type="InterPro" id="IPR013083">
    <property type="entry name" value="Znf_RING/FYVE/PHD"/>
</dbReference>
<dbReference type="Pfam" id="PF13920">
    <property type="entry name" value="zf-C3HC4_3"/>
    <property type="match status" value="1"/>
</dbReference>
<feature type="region of interest" description="Disordered" evidence="3">
    <location>
        <begin position="1"/>
        <end position="61"/>
    </location>
</feature>
<dbReference type="SUPFAM" id="SSF57850">
    <property type="entry name" value="RING/U-box"/>
    <property type="match status" value="1"/>
</dbReference>
<protein>
    <recommendedName>
        <fullName evidence="4">RING-type domain-containing protein</fullName>
    </recommendedName>
</protein>
<dbReference type="AlphaFoldDB" id="A0AAV5HLQ8"/>
<organism evidence="5 6">
    <name type="scientific">Rubroshorea leprosula</name>
    <dbReference type="NCBI Taxonomy" id="152421"/>
    <lineage>
        <taxon>Eukaryota</taxon>
        <taxon>Viridiplantae</taxon>
        <taxon>Streptophyta</taxon>
        <taxon>Embryophyta</taxon>
        <taxon>Tracheophyta</taxon>
        <taxon>Spermatophyta</taxon>
        <taxon>Magnoliopsida</taxon>
        <taxon>eudicotyledons</taxon>
        <taxon>Gunneridae</taxon>
        <taxon>Pentapetalae</taxon>
        <taxon>rosids</taxon>
        <taxon>malvids</taxon>
        <taxon>Malvales</taxon>
        <taxon>Dipterocarpaceae</taxon>
        <taxon>Rubroshorea</taxon>
    </lineage>
</organism>
<keyword evidence="1" id="KW-0862">Zinc</keyword>
<proteinExistence type="predicted"/>
<feature type="region of interest" description="Disordered" evidence="3">
    <location>
        <begin position="199"/>
        <end position="279"/>
    </location>
</feature>
<evidence type="ECO:0000313" key="5">
    <source>
        <dbReference type="EMBL" id="GKU86672.1"/>
    </source>
</evidence>
<dbReference type="GO" id="GO:0008270">
    <property type="term" value="F:zinc ion binding"/>
    <property type="evidence" value="ECO:0007669"/>
    <property type="project" value="UniProtKB-KW"/>
</dbReference>
<comment type="caution">
    <text evidence="5">The sequence shown here is derived from an EMBL/GenBank/DDBJ whole genome shotgun (WGS) entry which is preliminary data.</text>
</comment>
<evidence type="ECO:0000256" key="2">
    <source>
        <dbReference type="SAM" id="Coils"/>
    </source>
</evidence>
<accession>A0AAV5HLQ8</accession>
<evidence type="ECO:0000259" key="4">
    <source>
        <dbReference type="PROSITE" id="PS50089"/>
    </source>
</evidence>
<dbReference type="InterPro" id="IPR046527">
    <property type="entry name" value="PIR2-like_helical"/>
</dbReference>
<dbReference type="Proteomes" id="UP001054252">
    <property type="component" value="Unassembled WGS sequence"/>
</dbReference>
<feature type="compositionally biased region" description="Polar residues" evidence="3">
    <location>
        <begin position="223"/>
        <end position="235"/>
    </location>
</feature>
<keyword evidence="2" id="KW-0175">Coiled coil</keyword>
<feature type="compositionally biased region" description="Basic and acidic residues" evidence="3">
    <location>
        <begin position="426"/>
        <end position="458"/>
    </location>
</feature>
<dbReference type="InterPro" id="IPR001841">
    <property type="entry name" value="Znf_RING"/>
</dbReference>
<dbReference type="CDD" id="cd23128">
    <property type="entry name" value="RING-HC_MIP1-like"/>
    <property type="match status" value="1"/>
</dbReference>
<keyword evidence="1" id="KW-0479">Metal-binding</keyword>
<dbReference type="Gene3D" id="3.30.40.10">
    <property type="entry name" value="Zinc/RING finger domain, C3HC4 (zinc finger)"/>
    <property type="match status" value="1"/>
</dbReference>
<dbReference type="PANTHER" id="PTHR46405:SF4">
    <property type="entry name" value="E3 UBIQUITIN-PROTEIN LIGASE RF298-RELATED"/>
    <property type="match status" value="1"/>
</dbReference>